<organism evidence="2 3">
    <name type="scientific">Meloidogyne enterolobii</name>
    <name type="common">Root-knot nematode worm</name>
    <name type="synonym">Meloidogyne mayaguensis</name>
    <dbReference type="NCBI Taxonomy" id="390850"/>
    <lineage>
        <taxon>Eukaryota</taxon>
        <taxon>Metazoa</taxon>
        <taxon>Ecdysozoa</taxon>
        <taxon>Nematoda</taxon>
        <taxon>Chromadorea</taxon>
        <taxon>Rhabditida</taxon>
        <taxon>Tylenchina</taxon>
        <taxon>Tylenchomorpha</taxon>
        <taxon>Tylenchoidea</taxon>
        <taxon>Meloidogynidae</taxon>
        <taxon>Meloidogyninae</taxon>
        <taxon>Meloidogyne</taxon>
    </lineage>
</organism>
<comment type="caution">
    <text evidence="2">The sequence shown here is derived from an EMBL/GenBank/DDBJ whole genome shotgun (WGS) entry which is preliminary data.</text>
</comment>
<dbReference type="AlphaFoldDB" id="A0A6V7V5C2"/>
<evidence type="ECO:0000313" key="3">
    <source>
        <dbReference type="Proteomes" id="UP000580250"/>
    </source>
</evidence>
<keyword evidence="1" id="KW-0732">Signal</keyword>
<gene>
    <name evidence="2" type="ORF">MENT_LOCUS21560</name>
</gene>
<accession>A0A6V7V5C2</accession>
<dbReference type="EMBL" id="CAJEWN010000164">
    <property type="protein sequence ID" value="CAD2170178.1"/>
    <property type="molecule type" value="Genomic_DNA"/>
</dbReference>
<feature type="signal peptide" evidence="1">
    <location>
        <begin position="1"/>
        <end position="21"/>
    </location>
</feature>
<sequence>MAKLFLFLLVTIFVFIQCNVANNKVISGNYAEPVYEPSIFEGTNGYKKNKQIEAKAKNANLRKSHPKDNKKE</sequence>
<feature type="chain" id="PRO_5028009850" evidence="1">
    <location>
        <begin position="22"/>
        <end position="72"/>
    </location>
</feature>
<dbReference type="Proteomes" id="UP000580250">
    <property type="component" value="Unassembled WGS sequence"/>
</dbReference>
<protein>
    <submittedName>
        <fullName evidence="2">Uncharacterized protein</fullName>
    </submittedName>
</protein>
<name>A0A6V7V5C2_MELEN</name>
<proteinExistence type="predicted"/>
<evidence type="ECO:0000313" key="2">
    <source>
        <dbReference type="EMBL" id="CAD2170178.1"/>
    </source>
</evidence>
<reference evidence="2 3" key="1">
    <citation type="submission" date="2020-08" db="EMBL/GenBank/DDBJ databases">
        <authorList>
            <person name="Koutsovoulos G."/>
            <person name="Danchin GJ E."/>
        </authorList>
    </citation>
    <scope>NUCLEOTIDE SEQUENCE [LARGE SCALE GENOMIC DNA]</scope>
</reference>
<evidence type="ECO:0000256" key="1">
    <source>
        <dbReference type="SAM" id="SignalP"/>
    </source>
</evidence>